<proteinExistence type="predicted"/>
<feature type="domain" description="SAM-dependent MTase TRM10-type" evidence="4">
    <location>
        <begin position="122"/>
        <end position="305"/>
    </location>
</feature>
<dbReference type="InterPro" id="IPR028564">
    <property type="entry name" value="MT_TRM10-typ"/>
</dbReference>
<keyword evidence="1" id="KW-0489">Methyltransferase</keyword>
<evidence type="ECO:0000313" key="5">
    <source>
        <dbReference type="Proteomes" id="UP000887572"/>
    </source>
</evidence>
<evidence type="ECO:0000313" key="6">
    <source>
        <dbReference type="WBParaSite" id="Gr19_v10_g7786.t1"/>
    </source>
</evidence>
<sequence>MANDTKLKERVERVQKEYEIYEYFSEFIPKFFGDKQWIQTLKCTSVSERVKFWGFLALSHHRRELDSIKHDRDVELTERYLQEQLRLYNAGGMGYSEETYCMFPTSSFSRSYAARKARTIEQSKNLATQIALGESPHILFDCQYFPQMNLQHYGRTSKTAAHTYFTNIYSPSPFPHAFINVEPKDSNTRDFFHYKIAHIATARNWSIRPALYPNDPFHDPNETDPRKQAYVIPLSFDMAQASFGAIKKGNYKGLTVPIRKYINWKSGPMFLPWLVLLKILDEVRHNGGDWEYALNKYVPKRNLRTTEERKMAMGLRRYELMKERWNEKQRVTELIIEALGEELG</sequence>
<evidence type="ECO:0000256" key="3">
    <source>
        <dbReference type="ARBA" id="ARBA00022691"/>
    </source>
</evidence>
<dbReference type="Gene3D" id="3.40.1280.30">
    <property type="match status" value="1"/>
</dbReference>
<keyword evidence="2" id="KW-0808">Transferase</keyword>
<dbReference type="Proteomes" id="UP000887572">
    <property type="component" value="Unplaced"/>
</dbReference>
<organism evidence="5 6">
    <name type="scientific">Globodera rostochiensis</name>
    <name type="common">Golden nematode worm</name>
    <name type="synonym">Heterodera rostochiensis</name>
    <dbReference type="NCBI Taxonomy" id="31243"/>
    <lineage>
        <taxon>Eukaryota</taxon>
        <taxon>Metazoa</taxon>
        <taxon>Ecdysozoa</taxon>
        <taxon>Nematoda</taxon>
        <taxon>Chromadorea</taxon>
        <taxon>Rhabditida</taxon>
        <taxon>Tylenchina</taxon>
        <taxon>Tylenchomorpha</taxon>
        <taxon>Tylenchoidea</taxon>
        <taxon>Heteroderidae</taxon>
        <taxon>Heteroderinae</taxon>
        <taxon>Globodera</taxon>
    </lineage>
</organism>
<evidence type="ECO:0000256" key="2">
    <source>
        <dbReference type="ARBA" id="ARBA00022679"/>
    </source>
</evidence>
<protein>
    <submittedName>
        <fullName evidence="6">SAM-dependent MTase TRM10-type domain-containing protein</fullName>
    </submittedName>
</protein>
<keyword evidence="3" id="KW-0949">S-adenosyl-L-methionine</keyword>
<dbReference type="GO" id="GO:0032259">
    <property type="term" value="P:methylation"/>
    <property type="evidence" value="ECO:0007669"/>
    <property type="project" value="UniProtKB-KW"/>
</dbReference>
<keyword evidence="5" id="KW-1185">Reference proteome</keyword>
<accession>A0A914I5U0</accession>
<dbReference type="GO" id="GO:0008168">
    <property type="term" value="F:methyltransferase activity"/>
    <property type="evidence" value="ECO:0007669"/>
    <property type="project" value="UniProtKB-KW"/>
</dbReference>
<name>A0A914I5U0_GLORO</name>
<dbReference type="PROSITE" id="PS51675">
    <property type="entry name" value="SAM_MT_TRM10"/>
    <property type="match status" value="1"/>
</dbReference>
<reference evidence="6" key="1">
    <citation type="submission" date="2022-11" db="UniProtKB">
        <authorList>
            <consortium name="WormBaseParasite"/>
        </authorList>
    </citation>
    <scope>IDENTIFICATION</scope>
</reference>
<evidence type="ECO:0000259" key="4">
    <source>
        <dbReference type="PROSITE" id="PS51675"/>
    </source>
</evidence>
<dbReference type="AlphaFoldDB" id="A0A914I5U0"/>
<dbReference type="WBParaSite" id="Gr19_v10_g7786.t1">
    <property type="protein sequence ID" value="Gr19_v10_g7786.t1"/>
    <property type="gene ID" value="Gr19_v10_g7786"/>
</dbReference>
<evidence type="ECO:0000256" key="1">
    <source>
        <dbReference type="ARBA" id="ARBA00022603"/>
    </source>
</evidence>
<dbReference type="InterPro" id="IPR038459">
    <property type="entry name" value="MT_TRM10-typ_sf"/>
</dbReference>